<dbReference type="InterPro" id="IPR027417">
    <property type="entry name" value="P-loop_NTPase"/>
</dbReference>
<comment type="caution">
    <text evidence="4">The sequence shown here is derived from an EMBL/GenBank/DDBJ whole genome shotgun (WGS) entry which is preliminary data.</text>
</comment>
<proteinExistence type="predicted"/>
<dbReference type="PIRSF" id="PIRSF007466">
    <property type="entry name" value="SpoIVA"/>
    <property type="match status" value="1"/>
</dbReference>
<evidence type="ECO:0000313" key="4">
    <source>
        <dbReference type="EMBL" id="RBP68324.1"/>
    </source>
</evidence>
<dbReference type="SUPFAM" id="SSF52540">
    <property type="entry name" value="P-loop containing nucleoside triphosphate hydrolases"/>
    <property type="match status" value="1"/>
</dbReference>
<evidence type="ECO:0000259" key="2">
    <source>
        <dbReference type="Pfam" id="PF20438"/>
    </source>
</evidence>
<feature type="domain" description="Stage IV sporulation protein A middle" evidence="2">
    <location>
        <begin position="239"/>
        <end position="414"/>
    </location>
</feature>
<dbReference type="InterPro" id="IPR046841">
    <property type="entry name" value="SpoIVA_middle"/>
</dbReference>
<dbReference type="InterPro" id="IPR046842">
    <property type="entry name" value="SpoIVA_ATPase"/>
</dbReference>
<organism evidence="4 5">
    <name type="scientific">Alkalibaculum bacchi</name>
    <dbReference type="NCBI Taxonomy" id="645887"/>
    <lineage>
        <taxon>Bacteria</taxon>
        <taxon>Bacillati</taxon>
        <taxon>Bacillota</taxon>
        <taxon>Clostridia</taxon>
        <taxon>Eubacteriales</taxon>
        <taxon>Eubacteriaceae</taxon>
        <taxon>Alkalibaculum</taxon>
    </lineage>
</organism>
<dbReference type="OrthoDB" id="9761464at2"/>
<dbReference type="Pfam" id="PF20439">
    <property type="entry name" value="SpoIVA_C"/>
    <property type="match status" value="1"/>
</dbReference>
<evidence type="ECO:0000259" key="3">
    <source>
        <dbReference type="Pfam" id="PF20439"/>
    </source>
</evidence>
<evidence type="ECO:0000313" key="5">
    <source>
        <dbReference type="Proteomes" id="UP000253490"/>
    </source>
</evidence>
<dbReference type="Gene3D" id="3.40.50.300">
    <property type="entry name" value="P-loop containing nucleotide triphosphate hydrolases"/>
    <property type="match status" value="1"/>
</dbReference>
<dbReference type="Proteomes" id="UP000253490">
    <property type="component" value="Unassembled WGS sequence"/>
</dbReference>
<name>A0A366IDL1_9FIRM</name>
<dbReference type="InterPro" id="IPR046840">
    <property type="entry name" value="SpoIVA_C"/>
</dbReference>
<dbReference type="GO" id="GO:0005524">
    <property type="term" value="F:ATP binding"/>
    <property type="evidence" value="ECO:0007669"/>
    <property type="project" value="InterPro"/>
</dbReference>
<evidence type="ECO:0000259" key="1">
    <source>
        <dbReference type="Pfam" id="PF09547"/>
    </source>
</evidence>
<dbReference type="GO" id="GO:0043934">
    <property type="term" value="P:sporulation"/>
    <property type="evidence" value="ECO:0007669"/>
    <property type="project" value="InterPro"/>
</dbReference>
<protein>
    <submittedName>
        <fullName evidence="4">Stage IV sporulation protein A</fullName>
    </submittedName>
</protein>
<dbReference type="Pfam" id="PF20438">
    <property type="entry name" value="SpoIVA_middle"/>
    <property type="match status" value="1"/>
</dbReference>
<dbReference type="Pfam" id="PF09547">
    <property type="entry name" value="SpoIVA_ATPase"/>
    <property type="match status" value="1"/>
</dbReference>
<dbReference type="RefSeq" id="WP_113919756.1">
    <property type="nucleotide sequence ID" value="NZ_QNRX01000003.1"/>
</dbReference>
<reference evidence="4 5" key="1">
    <citation type="submission" date="2018-06" db="EMBL/GenBank/DDBJ databases">
        <title>Genomic Encyclopedia of Type Strains, Phase IV (KMG-IV): sequencing the most valuable type-strain genomes for metagenomic binning, comparative biology and taxonomic classification.</title>
        <authorList>
            <person name="Goeker M."/>
        </authorList>
    </citation>
    <scope>NUCLEOTIDE SEQUENCE [LARGE SCALE GENOMIC DNA]</scope>
    <source>
        <strain evidence="4 5">DSM 22112</strain>
    </source>
</reference>
<dbReference type="NCBIfam" id="TIGR02836">
    <property type="entry name" value="spore_IV_A"/>
    <property type="match status" value="1"/>
</dbReference>
<sequence>MNFNVYEDIANRTNGDIYLGVVGPVRTGKSTFIKKFMDKLVIPNIQEEFQALRAKDELPQSGSGKTIMTTEPKFVPNEAVNIQFDESTNVNMKVRLIDCVGYLIDDAIGSVEDGTPRMIMTPWSETPMTFEKAAETGTQKVIKDHSTIGMLITTDGSILDIPREKYVEAEERVVKELQAINKPFVIVLNTKFPDSEDVAALKDRLAEKYNTSVIPVDIANIEISDINTILKEVLYEFPIKEIKFNVPIWFKAIDEENAIKKSMMDIIENKVKGSVKIRDILSNSTTGTESIGIRTGILDLGKGEVSFDICVEEKIFYNTLNENAGQELNNKLDLLNYIRKLSEVSVEYSRIRSALDSAKSRGYGIVLPDAEELQLENPEVTGKGNRYSLKLKASAPSIHVINAQVDTEVTPFVGSQAECERIMNEMKELFEDDPAKMWEMEIFGKNLNELVMNNLNGKVGRMSEDHQEKIKRTLSRVLNENGRGIVFIII</sequence>
<accession>A0A366IDL1</accession>
<gene>
    <name evidence="4" type="ORF">DES36_10386</name>
</gene>
<dbReference type="InterPro" id="IPR014201">
    <property type="entry name" value="Spore_IV_A"/>
</dbReference>
<dbReference type="EMBL" id="QNRX01000003">
    <property type="protein sequence ID" value="RBP68324.1"/>
    <property type="molecule type" value="Genomic_DNA"/>
</dbReference>
<keyword evidence="5" id="KW-1185">Reference proteome</keyword>
<feature type="domain" description="Stage IV sporulation protein A ATPase" evidence="1">
    <location>
        <begin position="2"/>
        <end position="238"/>
    </location>
</feature>
<dbReference type="GO" id="GO:0016887">
    <property type="term" value="F:ATP hydrolysis activity"/>
    <property type="evidence" value="ECO:0007669"/>
    <property type="project" value="InterPro"/>
</dbReference>
<dbReference type="AlphaFoldDB" id="A0A366IDL1"/>
<feature type="domain" description="Sporulation stage IV protein A C-terminal" evidence="3">
    <location>
        <begin position="416"/>
        <end position="490"/>
    </location>
</feature>